<dbReference type="Pfam" id="PF12746">
    <property type="entry name" value="GNAT_acetyltran"/>
    <property type="match status" value="1"/>
</dbReference>
<dbReference type="Proteomes" id="UP001418796">
    <property type="component" value="Unassembled WGS sequence"/>
</dbReference>
<dbReference type="InterPro" id="IPR016181">
    <property type="entry name" value="Acyl_CoA_acyltransferase"/>
</dbReference>
<dbReference type="PANTHER" id="PTHR31143">
    <property type="match status" value="1"/>
</dbReference>
<protein>
    <submittedName>
        <fullName evidence="2">GNAT family N-acetyltransferase</fullName>
        <ecNumber evidence="2">2.3.1.-</ecNumber>
    </submittedName>
</protein>
<dbReference type="SUPFAM" id="SSF55729">
    <property type="entry name" value="Acyl-CoA N-acyltransferases (Nat)"/>
    <property type="match status" value="1"/>
</dbReference>
<organism evidence="2 3">
    <name type="scientific">Alkalicoccobacillus gibsonii</name>
    <dbReference type="NCBI Taxonomy" id="79881"/>
    <lineage>
        <taxon>Bacteria</taxon>
        <taxon>Bacillati</taxon>
        <taxon>Bacillota</taxon>
        <taxon>Bacilli</taxon>
        <taxon>Bacillales</taxon>
        <taxon>Bacillaceae</taxon>
        <taxon>Alkalicoccobacillus</taxon>
    </lineage>
</organism>
<proteinExistence type="predicted"/>
<dbReference type="GO" id="GO:0016746">
    <property type="term" value="F:acyltransferase activity"/>
    <property type="evidence" value="ECO:0007669"/>
    <property type="project" value="UniProtKB-KW"/>
</dbReference>
<reference evidence="2 3" key="1">
    <citation type="submission" date="2024-03" db="EMBL/GenBank/DDBJ databases">
        <title>Bacilli Hybrid Assemblies.</title>
        <authorList>
            <person name="Kovac J."/>
        </authorList>
    </citation>
    <scope>NUCLEOTIDE SEQUENCE [LARGE SCALE GENOMIC DNA]</scope>
    <source>
        <strain evidence="2 3">FSL R7-0666</strain>
    </source>
</reference>
<dbReference type="RefSeq" id="WP_343129070.1">
    <property type="nucleotide sequence ID" value="NZ_JBCITK010000001.1"/>
</dbReference>
<comment type="caution">
    <text evidence="2">The sequence shown here is derived from an EMBL/GenBank/DDBJ whole genome shotgun (WGS) entry which is preliminary data.</text>
</comment>
<dbReference type="PANTHER" id="PTHR31143:SF2">
    <property type="entry name" value="FR47-LIKE DOMAIN-CONTAINING PROTEIN-RELATED"/>
    <property type="match status" value="1"/>
</dbReference>
<sequence>MIIELNKNQFQTCLRLLQEDGLAEGRAVIDGTSPGRVFVDNLDQPMTGIVWLYSNDGFIFFGDAENVPFNQALNEFINQTIKPEAKKVGLEWFEALGYHPGWNQTFERVFQHRTIGSWNQRVYLLEEGSFIKPKKEHTPETFQCVKLNRDILSNNKIKNLPKLKEEILEFWPSIHSFLHHGLGYCMIYEHEIVSYCFSGYVAGNVHCMGVETYKPYRGRGFAKHVAAAFIKECLDSNKIPYWDCMETNLASVAIAEKLGFKQQFDYQGYDFSLKEQ</sequence>
<dbReference type="PROSITE" id="PS51186">
    <property type="entry name" value="GNAT"/>
    <property type="match status" value="1"/>
</dbReference>
<feature type="domain" description="N-acetyltransferase" evidence="1">
    <location>
        <begin position="150"/>
        <end position="276"/>
    </location>
</feature>
<dbReference type="EMBL" id="JBCITK010000001">
    <property type="protein sequence ID" value="MEN0641897.1"/>
    <property type="molecule type" value="Genomic_DNA"/>
</dbReference>
<dbReference type="Gene3D" id="3.40.630.30">
    <property type="match status" value="1"/>
</dbReference>
<evidence type="ECO:0000259" key="1">
    <source>
        <dbReference type="PROSITE" id="PS51186"/>
    </source>
</evidence>
<dbReference type="InterPro" id="IPR027365">
    <property type="entry name" value="GNAT_acetyltra_YdfB-like"/>
</dbReference>
<name>A0ABU9VE49_9BACI</name>
<gene>
    <name evidence="2" type="ORF">MKY91_01820</name>
</gene>
<accession>A0ABU9VE49</accession>
<keyword evidence="2" id="KW-0808">Transferase</keyword>
<dbReference type="EC" id="2.3.1.-" evidence="2"/>
<keyword evidence="2" id="KW-0012">Acyltransferase</keyword>
<dbReference type="InterPro" id="IPR000182">
    <property type="entry name" value="GNAT_dom"/>
</dbReference>
<evidence type="ECO:0000313" key="2">
    <source>
        <dbReference type="EMBL" id="MEN0641897.1"/>
    </source>
</evidence>
<evidence type="ECO:0000313" key="3">
    <source>
        <dbReference type="Proteomes" id="UP001418796"/>
    </source>
</evidence>
<keyword evidence="3" id="KW-1185">Reference proteome</keyword>